<sequence>MGEAGAAGRTVTVQVAFLPLPSRAVQVIIALPADFAVTSPVEETVAMVVSEDFHDTDLL</sequence>
<organism evidence="1">
    <name type="scientific">bioreactor metagenome</name>
    <dbReference type="NCBI Taxonomy" id="1076179"/>
    <lineage>
        <taxon>unclassified sequences</taxon>
        <taxon>metagenomes</taxon>
        <taxon>ecological metagenomes</taxon>
    </lineage>
</organism>
<comment type="caution">
    <text evidence="1">The sequence shown here is derived from an EMBL/GenBank/DDBJ whole genome shotgun (WGS) entry which is preliminary data.</text>
</comment>
<name>A0A645IF20_9ZZZZ</name>
<dbReference type="AlphaFoldDB" id="A0A645IF20"/>
<evidence type="ECO:0000313" key="1">
    <source>
        <dbReference type="EMBL" id="MPN49898.1"/>
    </source>
</evidence>
<gene>
    <name evidence="1" type="ORF">SDC9_197522</name>
</gene>
<dbReference type="EMBL" id="VSSQ01113568">
    <property type="protein sequence ID" value="MPN49898.1"/>
    <property type="molecule type" value="Genomic_DNA"/>
</dbReference>
<accession>A0A645IF20</accession>
<reference evidence="1" key="1">
    <citation type="submission" date="2019-08" db="EMBL/GenBank/DDBJ databases">
        <authorList>
            <person name="Kucharzyk K."/>
            <person name="Murdoch R.W."/>
            <person name="Higgins S."/>
            <person name="Loffler F."/>
        </authorList>
    </citation>
    <scope>NUCLEOTIDE SEQUENCE</scope>
</reference>
<protein>
    <submittedName>
        <fullName evidence="1">Uncharacterized protein</fullName>
    </submittedName>
</protein>
<proteinExistence type="predicted"/>